<dbReference type="AlphaFoldDB" id="A0A0U5AWP8"/>
<dbReference type="KEGG" id="asoc:CB4_02335"/>
<dbReference type="InterPro" id="IPR011335">
    <property type="entry name" value="Restrct_endonuc-II-like"/>
</dbReference>
<name>A0A0U5AWP8_9BACL</name>
<sequence>MFLNSVISYLDAWEKLNKKYPEEFIDIIKSVENINLADYMALEEPHYKNIRRFINKLDFNLQTYGWLESKRYPHIGIIKNMVAVTTASGSTQTFTSWLFKRSNLAVKETVCEIPILIVLTKESTNKIFGGPNPIAYFENSARELEDLSPLSINYPFLILGISEYETPLQVTNIPSIIEGFDNKVVINRSIEFPPEYYQAGLGILSYFNKILQEKYPNTPATVKIIQDGLVVKMIIESEDGNKHIIEQALEEYELVVKGEIKPEEYFASATQILELKNELRIAKLRIENQNDILTFQKNQIDKLLDIISNGLAKPALPPTIHVSPVITVETSLSQQNNIHNELSNIIETIKSLSGLLNSPHDIELLDEIKDDLSETDVSHLKDSPSIPKLQKFLENINNAESNVSKSITTANEGIELVKKLAKHYNTIASWCALPQIPFVK</sequence>
<dbReference type="EMBL" id="AP017312">
    <property type="protein sequence ID" value="BAU28161.1"/>
    <property type="molecule type" value="Genomic_DNA"/>
</dbReference>
<evidence type="ECO:0000313" key="1">
    <source>
        <dbReference type="EMBL" id="BAU28161.1"/>
    </source>
</evidence>
<keyword evidence="2" id="KW-1185">Reference proteome</keyword>
<evidence type="ECO:0000313" key="2">
    <source>
        <dbReference type="Proteomes" id="UP000217696"/>
    </source>
</evidence>
<proteinExistence type="predicted"/>
<gene>
    <name evidence="1" type="ORF">CB4_02335</name>
</gene>
<dbReference type="Proteomes" id="UP000217696">
    <property type="component" value="Chromosome"/>
</dbReference>
<protein>
    <submittedName>
        <fullName evidence="1">Uncharacterized protein</fullName>
    </submittedName>
</protein>
<accession>A0A0U5AWP8</accession>
<dbReference type="RefSeq" id="WP_096465937.1">
    <property type="nucleotide sequence ID" value="NZ_AP017312.1"/>
</dbReference>
<dbReference type="SUPFAM" id="SSF52980">
    <property type="entry name" value="Restriction endonuclease-like"/>
    <property type="match status" value="1"/>
</dbReference>
<reference evidence="1 2" key="1">
    <citation type="submission" date="2015-12" db="EMBL/GenBank/DDBJ databases">
        <title>Genome sequence of Aneurinibacillus soli.</title>
        <authorList>
            <person name="Lee J.S."/>
            <person name="Lee K.C."/>
            <person name="Kim K.K."/>
            <person name="Lee B.W."/>
        </authorList>
    </citation>
    <scope>NUCLEOTIDE SEQUENCE [LARGE SCALE GENOMIC DNA]</scope>
    <source>
        <strain evidence="1 2">CB4</strain>
    </source>
</reference>
<organism evidence="1 2">
    <name type="scientific">Aneurinibacillus soli</name>
    <dbReference type="NCBI Taxonomy" id="1500254"/>
    <lineage>
        <taxon>Bacteria</taxon>
        <taxon>Bacillati</taxon>
        <taxon>Bacillota</taxon>
        <taxon>Bacilli</taxon>
        <taxon>Bacillales</taxon>
        <taxon>Paenibacillaceae</taxon>
        <taxon>Aneurinibacillus group</taxon>
        <taxon>Aneurinibacillus</taxon>
    </lineage>
</organism>
<dbReference type="OrthoDB" id="1489955at2"/>